<feature type="region of interest" description="Disordered" evidence="1">
    <location>
        <begin position="313"/>
        <end position="338"/>
    </location>
</feature>
<name>A0ABR3F665_9AGAR</name>
<evidence type="ECO:0000313" key="2">
    <source>
        <dbReference type="EMBL" id="KAL0570737.1"/>
    </source>
</evidence>
<proteinExistence type="predicted"/>
<comment type="caution">
    <text evidence="2">The sequence shown here is derived from an EMBL/GenBank/DDBJ whole genome shotgun (WGS) entry which is preliminary data.</text>
</comment>
<accession>A0ABR3F665</accession>
<evidence type="ECO:0000313" key="3">
    <source>
        <dbReference type="Proteomes" id="UP001465976"/>
    </source>
</evidence>
<feature type="compositionally biased region" description="Polar residues" evidence="1">
    <location>
        <begin position="1"/>
        <end position="21"/>
    </location>
</feature>
<feature type="region of interest" description="Disordered" evidence="1">
    <location>
        <begin position="178"/>
        <end position="218"/>
    </location>
</feature>
<sequence length="558" mass="57867">MACQQNAPTLTDAASNLSVQRGKSGKRARLPNEEDLYASGQRVAKQARWSDLGKNEAENSFVDSGTLAGEFEDLFGPENVDDDRTPLSENPSPARVQTSNQSQFRPTAQSCPAKDSSKPIFASGVPNPKQSTLSRPIAPPNMAIDDQKSTRFVGKQQKSLNRLELPGGSHFVDLTRMKQGGNPSMPPVAAPTPKATGSNTIPSRSPMPPTATKPSAPVAARSLQQVPLHVAPPKAPVTNTSDSRAASAVARSPRLIPQQAIPSTSTIIPSVSTQQPSPAAAESRSGHASYALRSTAPVPSTATGLSATRSLQGLPQNVVPPKTPISNPNPSVVRAPASQLAARPSASVASSPHILLQQIVPSTSTSDFAPPAQQPSPTMAANRSSGLSHNHRTAAPADCVTATSTANSQMAAFAFTAVASSDMVPRAHATSNPLLALSGGAQAATTTAGYSSTFPQASSFDVASSTFAFGAGPSPSAVAPNATIMGGGSAGGGQAFHITSTQSLTSSSSTHLATRVPKKRVRVPKECDKCGRVVTNLRQHQRTQICQTETAKRKLERT</sequence>
<feature type="compositionally biased region" description="Low complexity" evidence="1">
    <location>
        <begin position="241"/>
        <end position="254"/>
    </location>
</feature>
<protein>
    <submittedName>
        <fullName evidence="2">Uncharacterized protein</fullName>
    </submittedName>
</protein>
<feature type="compositionally biased region" description="Acidic residues" evidence="1">
    <location>
        <begin position="70"/>
        <end position="81"/>
    </location>
</feature>
<gene>
    <name evidence="2" type="ORF">V5O48_011228</name>
</gene>
<feature type="compositionally biased region" description="Polar residues" evidence="1">
    <location>
        <begin position="375"/>
        <end position="388"/>
    </location>
</feature>
<dbReference type="Proteomes" id="UP001465976">
    <property type="component" value="Unassembled WGS sequence"/>
</dbReference>
<feature type="region of interest" description="Disordered" evidence="1">
    <location>
        <begin position="1"/>
        <end position="143"/>
    </location>
</feature>
<organism evidence="2 3">
    <name type="scientific">Marasmius crinis-equi</name>
    <dbReference type="NCBI Taxonomy" id="585013"/>
    <lineage>
        <taxon>Eukaryota</taxon>
        <taxon>Fungi</taxon>
        <taxon>Dikarya</taxon>
        <taxon>Basidiomycota</taxon>
        <taxon>Agaricomycotina</taxon>
        <taxon>Agaricomycetes</taxon>
        <taxon>Agaricomycetidae</taxon>
        <taxon>Agaricales</taxon>
        <taxon>Marasmiineae</taxon>
        <taxon>Marasmiaceae</taxon>
        <taxon>Marasmius</taxon>
    </lineage>
</organism>
<keyword evidence="3" id="KW-1185">Reference proteome</keyword>
<feature type="compositionally biased region" description="Low complexity" evidence="1">
    <location>
        <begin position="261"/>
        <end position="273"/>
    </location>
</feature>
<feature type="compositionally biased region" description="Polar residues" evidence="1">
    <location>
        <begin position="87"/>
        <end position="110"/>
    </location>
</feature>
<dbReference type="EMBL" id="JBAHYK010000883">
    <property type="protein sequence ID" value="KAL0570737.1"/>
    <property type="molecule type" value="Genomic_DNA"/>
</dbReference>
<feature type="region of interest" description="Disordered" evidence="1">
    <location>
        <begin position="230"/>
        <end position="288"/>
    </location>
</feature>
<evidence type="ECO:0000256" key="1">
    <source>
        <dbReference type="SAM" id="MobiDB-lite"/>
    </source>
</evidence>
<feature type="region of interest" description="Disordered" evidence="1">
    <location>
        <begin position="364"/>
        <end position="392"/>
    </location>
</feature>
<reference evidence="2 3" key="1">
    <citation type="submission" date="2024-02" db="EMBL/GenBank/DDBJ databases">
        <title>A draft genome for the cacao thread blight pathogen Marasmius crinis-equi.</title>
        <authorList>
            <person name="Cohen S.P."/>
            <person name="Baruah I.K."/>
            <person name="Amoako-Attah I."/>
            <person name="Bukari Y."/>
            <person name="Meinhardt L.W."/>
            <person name="Bailey B.A."/>
        </authorList>
    </citation>
    <scope>NUCLEOTIDE SEQUENCE [LARGE SCALE GENOMIC DNA]</scope>
    <source>
        <strain evidence="2 3">GH-76</strain>
    </source>
</reference>